<reference evidence="1 2" key="1">
    <citation type="submission" date="2023-07" db="EMBL/GenBank/DDBJ databases">
        <title>Sequencing the genomes of 1000 actinobacteria strains.</title>
        <authorList>
            <person name="Klenk H.-P."/>
        </authorList>
    </citation>
    <scope>NUCLEOTIDE SEQUENCE [LARGE SCALE GENOMIC DNA]</scope>
    <source>
        <strain evidence="1 2">DSM 44388</strain>
    </source>
</reference>
<sequence>MSENLDWDTLSHAYGGAGDVPDLIRALRDEDWEEACGELHGSILHQGSVYPATVAALPFLVEIGLDETAPGRTGALQLLEAYCAAIQAGSGRNPMYLPEGTDMERFDQDTRAGADDVMRALLPLAHDGDAEIRAQIYDNACYWEPAPELSAVLRERFTAETEAYPRVRLMEPLARHGLLTGVELQSMVDAGQDDAVFAAVWSALALGVELPSGLDLLVRLWPEQSPAYPNVHVDSLSVLTAEAGARVVPLLHRLRSQVEAGDRAEAWALIAEQSRAATPAALDALVELLAEPRDAATAQRVVNAVIRVQAEAGQKAPALADGCARLLPLAENDVTLRTTISGALFLLHDVRWAEPARSVVAVGERVTVAEGPGISRTYPSLLAGWPARRREVAWAQDDLIEVARSALAADPSAAGTWAELLGLLPPSTAAVDVLVGALRVDDLDVKAAVLRTLGAQAVADPQTFSPAAQVTLAAHPFLDHPGGAWLLTVQALLDRPVRASVFSQVWALGRDALGDRDLLRIWSAYPSPALESACAELLAGEAATSFPGRHRQLTGASLMIEIGRAPETWPTVRAIVDTAGEPMAAGARTAARVVEAEPALRGDWLDLLRDIAENGRETWSGLDPVASAVAAGHLFDLGELSGQETVERVLRVEARAVVQHESAAVTPVVADVLTRVLARHPSLREPVAQGLDVFLNGDERLPSHSDGLEWDVLLTRQLRAVLNG</sequence>
<keyword evidence="2" id="KW-1185">Reference proteome</keyword>
<proteinExistence type="predicted"/>
<dbReference type="EMBL" id="JAUSQZ010000001">
    <property type="protein sequence ID" value="MDP9828000.1"/>
    <property type="molecule type" value="Genomic_DNA"/>
</dbReference>
<dbReference type="SUPFAM" id="SSF48371">
    <property type="entry name" value="ARM repeat"/>
    <property type="match status" value="1"/>
</dbReference>
<evidence type="ECO:0000313" key="1">
    <source>
        <dbReference type="EMBL" id="MDP9828000.1"/>
    </source>
</evidence>
<gene>
    <name evidence="1" type="ORF">J2S57_003749</name>
</gene>
<organism evidence="1 2">
    <name type="scientific">Kineosporia succinea</name>
    <dbReference type="NCBI Taxonomy" id="84632"/>
    <lineage>
        <taxon>Bacteria</taxon>
        <taxon>Bacillati</taxon>
        <taxon>Actinomycetota</taxon>
        <taxon>Actinomycetes</taxon>
        <taxon>Kineosporiales</taxon>
        <taxon>Kineosporiaceae</taxon>
        <taxon>Kineosporia</taxon>
    </lineage>
</organism>
<evidence type="ECO:0008006" key="3">
    <source>
        <dbReference type="Google" id="ProtNLM"/>
    </source>
</evidence>
<dbReference type="Proteomes" id="UP001235712">
    <property type="component" value="Unassembled WGS sequence"/>
</dbReference>
<protein>
    <recommendedName>
        <fullName evidence="3">HEAT repeat protein</fullName>
    </recommendedName>
</protein>
<evidence type="ECO:0000313" key="2">
    <source>
        <dbReference type="Proteomes" id="UP001235712"/>
    </source>
</evidence>
<accession>A0ABT9P733</accession>
<name>A0ABT9P733_9ACTN</name>
<dbReference type="InterPro" id="IPR016024">
    <property type="entry name" value="ARM-type_fold"/>
</dbReference>
<dbReference type="RefSeq" id="WP_307244729.1">
    <property type="nucleotide sequence ID" value="NZ_JAUSQZ010000001.1"/>
</dbReference>
<comment type="caution">
    <text evidence="1">The sequence shown here is derived from an EMBL/GenBank/DDBJ whole genome shotgun (WGS) entry which is preliminary data.</text>
</comment>